<keyword evidence="4" id="KW-0067">ATP-binding</keyword>
<comment type="subcellular location">
    <subcellularLocation>
        <location evidence="4">Nucleus</location>
    </subcellularLocation>
</comment>
<feature type="compositionally biased region" description="Basic and acidic residues" evidence="5">
    <location>
        <begin position="381"/>
        <end position="392"/>
    </location>
</feature>
<dbReference type="InterPro" id="IPR003959">
    <property type="entry name" value="ATPase_AAA_core"/>
</dbReference>
<feature type="compositionally biased region" description="Acidic residues" evidence="5">
    <location>
        <begin position="194"/>
        <end position="207"/>
    </location>
</feature>
<feature type="compositionally biased region" description="Acidic residues" evidence="5">
    <location>
        <begin position="268"/>
        <end position="280"/>
    </location>
</feature>
<feature type="compositionally biased region" description="Basic residues" evidence="5">
    <location>
        <begin position="1065"/>
        <end position="1091"/>
    </location>
</feature>
<dbReference type="GO" id="GO:0005524">
    <property type="term" value="F:ATP binding"/>
    <property type="evidence" value="ECO:0007669"/>
    <property type="project" value="UniProtKB-UniRule"/>
</dbReference>
<feature type="compositionally biased region" description="Acidic residues" evidence="5">
    <location>
        <begin position="230"/>
        <end position="242"/>
    </location>
</feature>
<dbReference type="CDD" id="cd17748">
    <property type="entry name" value="BRCT_DNA_ligase_like"/>
    <property type="match status" value="1"/>
</dbReference>
<feature type="compositionally biased region" description="Acidic residues" evidence="5">
    <location>
        <begin position="1041"/>
        <end position="1052"/>
    </location>
</feature>
<evidence type="ECO:0000256" key="2">
    <source>
        <dbReference type="ARBA" id="ARBA00020401"/>
    </source>
</evidence>
<dbReference type="SUPFAM" id="SSF48019">
    <property type="entry name" value="post-AAA+ oligomerization domain-like"/>
    <property type="match status" value="1"/>
</dbReference>
<evidence type="ECO:0000256" key="5">
    <source>
        <dbReference type="SAM" id="MobiDB-lite"/>
    </source>
</evidence>
<dbReference type="AlphaFoldDB" id="Q22DN2"/>
<evidence type="ECO:0000259" key="6">
    <source>
        <dbReference type="PROSITE" id="PS50172"/>
    </source>
</evidence>
<gene>
    <name evidence="7" type="ORF">TTHERM_00939110</name>
</gene>
<proteinExistence type="inferred from homology"/>
<dbReference type="PANTHER" id="PTHR23389:SF6">
    <property type="entry name" value="REPLICATION FACTOR C SUBUNIT 1"/>
    <property type="match status" value="1"/>
</dbReference>
<organism evidence="7 8">
    <name type="scientific">Tetrahymena thermophila (strain SB210)</name>
    <dbReference type="NCBI Taxonomy" id="312017"/>
    <lineage>
        <taxon>Eukaryota</taxon>
        <taxon>Sar</taxon>
        <taxon>Alveolata</taxon>
        <taxon>Ciliophora</taxon>
        <taxon>Intramacronucleata</taxon>
        <taxon>Oligohymenophorea</taxon>
        <taxon>Hymenostomatida</taxon>
        <taxon>Tetrahymenina</taxon>
        <taxon>Tetrahymenidae</taxon>
        <taxon>Tetrahymena</taxon>
    </lineage>
</organism>
<reference evidence="8" key="1">
    <citation type="journal article" date="2006" name="PLoS Biol.">
        <title>Macronuclear genome sequence of the ciliate Tetrahymena thermophila, a model eukaryote.</title>
        <authorList>
            <person name="Eisen J.A."/>
            <person name="Coyne R.S."/>
            <person name="Wu M."/>
            <person name="Wu D."/>
            <person name="Thiagarajan M."/>
            <person name="Wortman J.R."/>
            <person name="Badger J.H."/>
            <person name="Ren Q."/>
            <person name="Amedeo P."/>
            <person name="Jones K.M."/>
            <person name="Tallon L.J."/>
            <person name="Delcher A.L."/>
            <person name="Salzberg S.L."/>
            <person name="Silva J.C."/>
            <person name="Haas B.J."/>
            <person name="Majoros W.H."/>
            <person name="Farzad M."/>
            <person name="Carlton J.M."/>
            <person name="Smith R.K. Jr."/>
            <person name="Garg J."/>
            <person name="Pearlman R.E."/>
            <person name="Karrer K.M."/>
            <person name="Sun L."/>
            <person name="Manning G."/>
            <person name="Elde N.C."/>
            <person name="Turkewitz A.P."/>
            <person name="Asai D.J."/>
            <person name="Wilkes D.E."/>
            <person name="Wang Y."/>
            <person name="Cai H."/>
            <person name="Collins K."/>
            <person name="Stewart B.A."/>
            <person name="Lee S.R."/>
            <person name="Wilamowska K."/>
            <person name="Weinberg Z."/>
            <person name="Ruzzo W.L."/>
            <person name="Wloga D."/>
            <person name="Gaertig J."/>
            <person name="Frankel J."/>
            <person name="Tsao C.-C."/>
            <person name="Gorovsky M.A."/>
            <person name="Keeling P.J."/>
            <person name="Waller R.F."/>
            <person name="Patron N.J."/>
            <person name="Cherry J.M."/>
            <person name="Stover N.A."/>
            <person name="Krieger C.J."/>
            <person name="del Toro C."/>
            <person name="Ryder H.F."/>
            <person name="Williamson S.C."/>
            <person name="Barbeau R.A."/>
            <person name="Hamilton E.P."/>
            <person name="Orias E."/>
        </authorList>
    </citation>
    <scope>NUCLEOTIDE SEQUENCE [LARGE SCALE GENOMIC DNA]</scope>
    <source>
        <strain evidence="8">SB210</strain>
    </source>
</reference>
<dbReference type="Pfam" id="PF00533">
    <property type="entry name" value="BRCT"/>
    <property type="match status" value="1"/>
</dbReference>
<keyword evidence="4" id="KW-0547">Nucleotide-binding</keyword>
<evidence type="ECO:0000256" key="3">
    <source>
        <dbReference type="ARBA" id="ARBA00022705"/>
    </source>
</evidence>
<feature type="compositionally biased region" description="Polar residues" evidence="5">
    <location>
        <begin position="1"/>
        <end position="10"/>
    </location>
</feature>
<feature type="domain" description="BRCT" evidence="6">
    <location>
        <begin position="330"/>
        <end position="427"/>
    </location>
</feature>
<feature type="region of interest" description="Disordered" evidence="5">
    <location>
        <begin position="1006"/>
        <end position="1123"/>
    </location>
</feature>
<dbReference type="PIRSF" id="PIRSF036578">
    <property type="entry name" value="RFC1"/>
    <property type="match status" value="1"/>
</dbReference>
<dbReference type="Gene3D" id="3.40.50.10190">
    <property type="entry name" value="BRCT domain"/>
    <property type="match status" value="1"/>
</dbReference>
<feature type="compositionally biased region" description="Basic and acidic residues" evidence="5">
    <location>
        <begin position="97"/>
        <end position="108"/>
    </location>
</feature>
<dbReference type="GO" id="GO:0005663">
    <property type="term" value="C:DNA replication factor C complex"/>
    <property type="evidence" value="ECO:0007669"/>
    <property type="project" value="InterPro"/>
</dbReference>
<dbReference type="SUPFAM" id="SSF52540">
    <property type="entry name" value="P-loop containing nucleoside triphosphate hydrolases"/>
    <property type="match status" value="1"/>
</dbReference>
<dbReference type="InterPro" id="IPR013725">
    <property type="entry name" value="DNA_replication_fac_RFC1_C"/>
</dbReference>
<dbReference type="STRING" id="312017.Q22DN2"/>
<feature type="region of interest" description="Disordered" evidence="5">
    <location>
        <begin position="1"/>
        <end position="334"/>
    </location>
</feature>
<dbReference type="Pfam" id="PF00004">
    <property type="entry name" value="AAA"/>
    <property type="match status" value="1"/>
</dbReference>
<evidence type="ECO:0000313" key="7">
    <source>
        <dbReference type="EMBL" id="EAR83422.1"/>
    </source>
</evidence>
<keyword evidence="3 4" id="KW-0235">DNA replication</keyword>
<dbReference type="HOGENOM" id="CLU_280132_0_0_1"/>
<dbReference type="Gene3D" id="1.20.272.10">
    <property type="match status" value="1"/>
</dbReference>
<comment type="similarity">
    <text evidence="1 4">Belongs to the activator 1 large subunit family.</text>
</comment>
<evidence type="ECO:0000256" key="4">
    <source>
        <dbReference type="PIRNR" id="PIRNR036578"/>
    </source>
</evidence>
<dbReference type="Gene3D" id="3.40.50.300">
    <property type="entry name" value="P-loop containing nucleotide triphosphate hydrolases"/>
    <property type="match status" value="1"/>
</dbReference>
<evidence type="ECO:0000313" key="8">
    <source>
        <dbReference type="Proteomes" id="UP000009168"/>
    </source>
</evidence>
<dbReference type="InterPro" id="IPR001357">
    <property type="entry name" value="BRCT_dom"/>
</dbReference>
<dbReference type="InterPro" id="IPR003593">
    <property type="entry name" value="AAA+_ATPase"/>
</dbReference>
<dbReference type="InParanoid" id="Q22DN2"/>
<dbReference type="Pfam" id="PF08519">
    <property type="entry name" value="RFC1"/>
    <property type="match status" value="1"/>
</dbReference>
<dbReference type="InterPro" id="IPR008921">
    <property type="entry name" value="DNA_pol3_clamp-load_cplx_C"/>
</dbReference>
<dbReference type="GO" id="GO:0003689">
    <property type="term" value="F:DNA clamp loader activity"/>
    <property type="evidence" value="ECO:0007669"/>
    <property type="project" value="UniProtKB-UniRule"/>
</dbReference>
<feature type="compositionally biased region" description="Low complexity" evidence="5">
    <location>
        <begin position="120"/>
        <end position="131"/>
    </location>
</feature>
<feature type="compositionally biased region" description="Basic and acidic residues" evidence="5">
    <location>
        <begin position="29"/>
        <end position="46"/>
    </location>
</feature>
<dbReference type="Gene3D" id="1.10.8.60">
    <property type="match status" value="1"/>
</dbReference>
<accession>Q22DN2</accession>
<dbReference type="RefSeq" id="XP_001031085.1">
    <property type="nucleotide sequence ID" value="XM_001031085.3"/>
</dbReference>
<dbReference type="InterPro" id="IPR036420">
    <property type="entry name" value="BRCT_dom_sf"/>
</dbReference>
<feature type="compositionally biased region" description="Basic and acidic residues" evidence="5">
    <location>
        <begin position="174"/>
        <end position="183"/>
    </location>
</feature>
<dbReference type="SMART" id="SM00292">
    <property type="entry name" value="BRCT"/>
    <property type="match status" value="1"/>
</dbReference>
<dbReference type="EMBL" id="GG662503">
    <property type="protein sequence ID" value="EAR83422.1"/>
    <property type="molecule type" value="Genomic_DNA"/>
</dbReference>
<dbReference type="FunCoup" id="Q22DN2">
    <property type="interactions" value="512"/>
</dbReference>
<evidence type="ECO:0000256" key="1">
    <source>
        <dbReference type="ARBA" id="ARBA00006116"/>
    </source>
</evidence>
<dbReference type="InterPro" id="IPR027417">
    <property type="entry name" value="P-loop_NTPase"/>
</dbReference>
<feature type="compositionally biased region" description="Basic and acidic residues" evidence="5">
    <location>
        <begin position="281"/>
        <end position="324"/>
    </location>
</feature>
<feature type="compositionally biased region" description="Polar residues" evidence="5">
    <location>
        <begin position="84"/>
        <end position="93"/>
    </location>
</feature>
<dbReference type="eggNOG" id="KOG1968">
    <property type="taxonomic scope" value="Eukaryota"/>
</dbReference>
<feature type="compositionally biased region" description="Polar residues" evidence="5">
    <location>
        <begin position="149"/>
        <end position="159"/>
    </location>
</feature>
<feature type="region of interest" description="Disordered" evidence="5">
    <location>
        <begin position="435"/>
        <end position="498"/>
    </location>
</feature>
<dbReference type="KEGG" id="tet:TTHERM_00939110"/>
<dbReference type="GO" id="GO:0016887">
    <property type="term" value="F:ATP hydrolysis activity"/>
    <property type="evidence" value="ECO:0007669"/>
    <property type="project" value="InterPro"/>
</dbReference>
<dbReference type="Proteomes" id="UP000009168">
    <property type="component" value="Unassembled WGS sequence"/>
</dbReference>
<feature type="compositionally biased region" description="Basic and acidic residues" evidence="5">
    <location>
        <begin position="469"/>
        <end position="480"/>
    </location>
</feature>
<name>Q22DN2_TETTS</name>
<dbReference type="OrthoDB" id="446168at2759"/>
<dbReference type="GeneID" id="7834587"/>
<sequence>MKKNNQSNSLLKYFSKQDTKTVNNSQNSSKDKDKEKDSKEKTKESSSKTQYKQTKEIKHEEPKKQEQNKKQNEQKEEKEKRNFSQDIKNTRSTPIKKVQEQKKEEIKSSKNKMNVENSGTEELSATESLTEPALSENEEKNKSSNQNKGRNVSSDNKQQQAKDVKMNQSQTRSNDNKKVDPKQSSKKPQKKNETDDDDYGINDEEEDLPKNSKQKKLVQGSQKKNKMIVEDDDYEEKEEDKDDKELHKNSKSKRVLVKGGQKQNKMIDEDDYDAEEVDDYVEVKKTTSRTKALEEKNLKKIEENKQKQQVSAKKDKAPPQKDKNSSNGNIDSDILAGQTIVFTGDFDGISRDTMSKIVTDMGAKNTGSVSGKTTLLVHGSVLEDGRPPEQGKKYQTAKQKGTKIMNQSQFSDYLKDLTGKSLEDYANVGQNGSRFDKFAAVPNNNNNNPQTQQKKDSQPSKKILQPLNKPKEATKYDPKSKQQNQQPQMVIHKPPKQEQIWTEKYAPSSINLCIGNQKNYEKMMEWLHDWVEVVIKGNKKQVKNSFFNRAQGVPDNSSNVNAKACLLSGPPGIGKTTSVRLIAKFMGYEIREWNASDERNKKSVNNILGDLKSNSILNLLKKNNTSDQTNNKADDEVEAKTNKKFIILMDEVDGMSSGDRGGNQALIDAIKNTNVPIFCICNDRMNPKIRSLANHCYDIKFIKPAKQDVAKYMKNVCEQEGFKDVEIESLEAISERFGNDLRQTLNFLEMHFKTSKRLQGINSKQLNSGQKDATVMLDAFQASTQLMQSFKFQKMTLRERIELFFIDYDLIPLLVHQNYLDTIKPREDASKNKKNDNFNVKELQNLVDATSSIAQSDLLSKSIRQSGNWSLLPNFAFTSCIYPCDKVCEDKPIYPRFPEWLGKFQTTKKTTRELREFRVSLSKSISGSRFAVKFDYVPFLLKIILSHLKKGKNSDIETVLDYLEYYNIKPQHLKEHLNDLQYPKNDYYGVVSSDIKTKLTKEYNKRYSDSSNKIKTQKKQSKSEPSQGKYDKNLDDVVYSDTEELQLDENGDVVEPQQDEQEKSKIKKQQQKNKQNNKSKAPKTKKPKSKKSGSDSLTEEISEDEDGSNSLNQFIVDDTENDD</sequence>
<keyword evidence="4" id="KW-0539">Nucleus</keyword>
<dbReference type="PANTHER" id="PTHR23389">
    <property type="entry name" value="CHROMOSOME TRANSMISSION FIDELITY FACTOR 18"/>
    <property type="match status" value="1"/>
</dbReference>
<dbReference type="GO" id="GO:0003677">
    <property type="term" value="F:DNA binding"/>
    <property type="evidence" value="ECO:0007669"/>
    <property type="project" value="InterPro"/>
</dbReference>
<feature type="compositionally biased region" description="Basic and acidic residues" evidence="5">
    <location>
        <begin position="53"/>
        <end position="83"/>
    </location>
</feature>
<dbReference type="GO" id="GO:0006281">
    <property type="term" value="P:DNA repair"/>
    <property type="evidence" value="ECO:0007669"/>
    <property type="project" value="InterPro"/>
</dbReference>
<dbReference type="PROSITE" id="PS50172">
    <property type="entry name" value="BRCT"/>
    <property type="match status" value="1"/>
</dbReference>
<dbReference type="SMART" id="SM00382">
    <property type="entry name" value="AAA"/>
    <property type="match status" value="1"/>
</dbReference>
<keyword evidence="8" id="KW-1185">Reference proteome</keyword>
<feature type="region of interest" description="Disordered" evidence="5">
    <location>
        <begin position="380"/>
        <end position="402"/>
    </location>
</feature>
<dbReference type="CDD" id="cd00009">
    <property type="entry name" value="AAA"/>
    <property type="match status" value="1"/>
</dbReference>
<feature type="compositionally biased region" description="Acidic residues" evidence="5">
    <location>
        <begin position="1097"/>
        <end position="1107"/>
    </location>
</feature>
<dbReference type="InterPro" id="IPR012178">
    <property type="entry name" value="RFC1"/>
</dbReference>
<dbReference type="FunFam" id="3.40.50.300:FF:000395">
    <property type="entry name" value="Replication factor C subunit 1"/>
    <property type="match status" value="1"/>
</dbReference>
<dbReference type="GO" id="GO:0006260">
    <property type="term" value="P:DNA replication"/>
    <property type="evidence" value="ECO:0007669"/>
    <property type="project" value="UniProtKB-KW"/>
</dbReference>
<dbReference type="SUPFAM" id="SSF52113">
    <property type="entry name" value="BRCT domain"/>
    <property type="match status" value="1"/>
</dbReference>
<dbReference type="OMA" id="RERHQIK"/>
<dbReference type="GO" id="GO:0005634">
    <property type="term" value="C:nucleus"/>
    <property type="evidence" value="ECO:0007669"/>
    <property type="project" value="UniProtKB-SubCell"/>
</dbReference>
<protein>
    <recommendedName>
        <fullName evidence="2 4">Replication factor C subunit 1</fullName>
    </recommendedName>
</protein>